<evidence type="ECO:0000256" key="9">
    <source>
        <dbReference type="SAM" id="Phobius"/>
    </source>
</evidence>
<feature type="transmembrane region" description="Helical" evidence="9">
    <location>
        <begin position="1463"/>
        <end position="1483"/>
    </location>
</feature>
<feature type="region of interest" description="Disordered" evidence="8">
    <location>
        <begin position="18"/>
        <end position="48"/>
    </location>
</feature>
<dbReference type="InterPro" id="IPR027417">
    <property type="entry name" value="P-loop_NTPase"/>
</dbReference>
<proteinExistence type="predicted"/>
<keyword evidence="2" id="KW-0547">Nucleotide-binding</keyword>
<dbReference type="InterPro" id="IPR044722">
    <property type="entry name" value="SecA_SF2_C"/>
</dbReference>
<feature type="compositionally biased region" description="Basic and acidic residues" evidence="8">
    <location>
        <begin position="1502"/>
        <end position="1516"/>
    </location>
</feature>
<dbReference type="Gene3D" id="3.40.50.300">
    <property type="entry name" value="P-loop containing nucleotide triphosphate hydrolases"/>
    <property type="match status" value="2"/>
</dbReference>
<sequence length="1543" mass="179844">MPILDPSLQFGLINCINKNNPKENESKAKFSRKKDKSENEPNKDKSESNKDSLFFLRYLRRASIYFLKNLETINILKQFKIDLNSKYIIDHFDVSALNSNNVEEKNFYSDFYKRITGSHQENELELQEGNFYLCKNNFYKMHFFQPHTKYSREHSWFFTDSPIAILCINLCKIQEKIGTILYYINLEIDLIAASGFSIVLCVFSEFDSVLKYFITNTIKSHWFAEIHLNLEHLYLENEKKKENDVILFFENIVKCTKKSCSYFYLYTNFFDNQIKLSKYKKETFFKVFFFSSKLSDAFKNAQIENVTNKFVFCKNGFDFDLIRIILCNVPLYETNNNEQDLVPSSTSGLSIAYVSKEDFHSSKHFRILVYVADNLNFNRLTEKYVNYNDIHIIRPDFYINDTLLLKRSEIKEMENVKSILEPSKKSYKDNIIKAIKEVHDIFKAKLKERINNFQFHTNQIFTVIEACNICLGENIQNKKVVFQVETGEGKSLIIQLIAATIAKKSSNKKIHIVSSNINLANRDYYESFELFNSNKLKSAVLLHKNELPYVNFPKDFNENCFPKEFFDDKLFENSMQMNFSVCREADIIFSTFFNFETYYLNQLQELRYSLVNMNFRQSILLIDEADSILIDELANGTIISKPIVSNATEVLVYIYDCRKPQNKSEPKSASQILKEIKKKWDICRDISLDDVEEMCREIDIVNQPEFQNGIKYSIEKKNIKNKSVNLLKRKKGKIQIVKSDGDEKVNESFVIIPFDYSHKGILEPNKEFSGFIPQFIAIKEMFNNKCYDHMIINDISMDYLYISHPTFVKLYENVIGLTGTVGSRYEKKVLSENYDITTRKIPRNKPSLRIHLPTIFCSDIIERNTKIVNEVIEYHMKDIPILVILQDLNEIETISCCLAEKGIKNINIFDGKNEEIKPDTIAGLKGAVSLGTNFCGRGADIKDMSKPLHVVVTYHTANTRVMNQAFGRTARQGNRGTVRVICLINDFLFPTLSFSTDTAKNILEDLKIKNKMQIEFIEAFGQKRKWLFDNSKINQKIEISDKYLDEMRLSKINVNRIVAFKYMYPMCMSIPTFIEIQKQKVFSIFNCPNCKYTWILFQKYLQETILETWSLLVYSAEKEYRKNSKKASYKVILEAKKQEAISILESFLGNQMDIVSTFMNIFNDVVKQYEDKIISEFINTFNNNSFIYTQKRFKTKAKHGYKNKVSFNFGFRPFTLITNSGARIDSLKDDDRCFITDPELIYRRGTGFLSITEAIDAIFEKICNKINSIINEYIGLKFFLRRTLAGCEFGICFDLHIESTNSFDIGPISMIDKDPLFVFTIFIKGIEKKHFLAAILIIGLVYLTNVIKDLTDFILDFSGKSAKIIIGTLSSLAAQYIGEKSIDKAFEKVFDKIFHKLGKIITDQLNRMEKLSICKKFRTVCHLLLDIFYGKGFDEAESLLNKMVGRSKHFRFKNVLKNLKMKYMIKTGVLLLLAFATFIMNFYRNREQLNFSGEKVTAEYEKNQKEMKKEDEKNDDTSAFDKTVSDNNLDTMVETFIDISPSK</sequence>
<dbReference type="PANTHER" id="PTHR30612:SF0">
    <property type="entry name" value="CHLOROPLAST PROTEIN-TRANSPORTING ATPASE"/>
    <property type="match status" value="1"/>
</dbReference>
<evidence type="ECO:0000256" key="2">
    <source>
        <dbReference type="ARBA" id="ARBA00022741"/>
    </source>
</evidence>
<dbReference type="InterPro" id="IPR014001">
    <property type="entry name" value="Helicase_ATP-bd"/>
</dbReference>
<evidence type="ECO:0000313" key="12">
    <source>
        <dbReference type="EMBL" id="KAK8897568.1"/>
    </source>
</evidence>
<dbReference type="Pfam" id="PF07517">
    <property type="entry name" value="SecA_DEAD"/>
    <property type="match status" value="1"/>
</dbReference>
<keyword evidence="9" id="KW-1133">Transmembrane helix</keyword>
<feature type="domain" description="Helicase ATP-binding" evidence="10">
    <location>
        <begin position="471"/>
        <end position="667"/>
    </location>
</feature>
<dbReference type="InterPro" id="IPR000185">
    <property type="entry name" value="SecA"/>
</dbReference>
<feature type="domain" description="SecA family profile" evidence="11">
    <location>
        <begin position="352"/>
        <end position="1015"/>
    </location>
</feature>
<dbReference type="Pfam" id="PF21090">
    <property type="entry name" value="P-loop_SecA"/>
    <property type="match status" value="1"/>
</dbReference>
<feature type="compositionally biased region" description="Basic and acidic residues" evidence="8">
    <location>
        <begin position="35"/>
        <end position="48"/>
    </location>
</feature>
<dbReference type="Gene3D" id="3.90.1440.10">
    <property type="entry name" value="SecA, preprotein cross-linking domain"/>
    <property type="match status" value="1"/>
</dbReference>
<evidence type="ECO:0000259" key="10">
    <source>
        <dbReference type="PROSITE" id="PS51192"/>
    </source>
</evidence>
<evidence type="ECO:0000256" key="8">
    <source>
        <dbReference type="SAM" id="MobiDB-lite"/>
    </source>
</evidence>
<dbReference type="PRINTS" id="PR00906">
    <property type="entry name" value="SECA"/>
</dbReference>
<accession>A0ABR2L2M0</accession>
<feature type="region of interest" description="Disordered" evidence="8">
    <location>
        <begin position="1502"/>
        <end position="1523"/>
    </location>
</feature>
<dbReference type="EMBL" id="JAPFFF010000002">
    <property type="protein sequence ID" value="KAK8897568.1"/>
    <property type="molecule type" value="Genomic_DNA"/>
</dbReference>
<dbReference type="InterPro" id="IPR011115">
    <property type="entry name" value="SecA_DEAD"/>
</dbReference>
<evidence type="ECO:0000256" key="6">
    <source>
        <dbReference type="ARBA" id="ARBA00023010"/>
    </source>
</evidence>
<keyword evidence="9" id="KW-0812">Transmembrane</keyword>
<dbReference type="SUPFAM" id="SSF52540">
    <property type="entry name" value="P-loop containing nucleoside triphosphate hydrolases"/>
    <property type="match status" value="1"/>
</dbReference>
<keyword evidence="1" id="KW-0813">Transport</keyword>
<evidence type="ECO:0000256" key="1">
    <source>
        <dbReference type="ARBA" id="ARBA00022448"/>
    </source>
</evidence>
<evidence type="ECO:0000259" key="11">
    <source>
        <dbReference type="PROSITE" id="PS51196"/>
    </source>
</evidence>
<dbReference type="PROSITE" id="PS51192">
    <property type="entry name" value="HELICASE_ATP_BIND_1"/>
    <property type="match status" value="1"/>
</dbReference>
<feature type="transmembrane region" description="Helical" evidence="9">
    <location>
        <begin position="1330"/>
        <end position="1347"/>
    </location>
</feature>
<evidence type="ECO:0000313" key="13">
    <source>
        <dbReference type="Proteomes" id="UP001470230"/>
    </source>
</evidence>
<name>A0ABR2L2M0_9EUKA</name>
<keyword evidence="5" id="KW-1278">Translocase</keyword>
<evidence type="ECO:0000256" key="3">
    <source>
        <dbReference type="ARBA" id="ARBA00022840"/>
    </source>
</evidence>
<gene>
    <name evidence="12" type="ORF">M9Y10_015526</name>
</gene>
<dbReference type="PROSITE" id="PS51196">
    <property type="entry name" value="SECA_MOTOR_DEAD"/>
    <property type="match status" value="1"/>
</dbReference>
<protein>
    <submittedName>
        <fullName evidence="12">Uncharacterized protein</fullName>
    </submittedName>
</protein>
<organism evidence="12 13">
    <name type="scientific">Tritrichomonas musculus</name>
    <dbReference type="NCBI Taxonomy" id="1915356"/>
    <lineage>
        <taxon>Eukaryota</taxon>
        <taxon>Metamonada</taxon>
        <taxon>Parabasalia</taxon>
        <taxon>Tritrichomonadida</taxon>
        <taxon>Tritrichomonadidae</taxon>
        <taxon>Tritrichomonas</taxon>
    </lineage>
</organism>
<comment type="caution">
    <text evidence="12">The sequence shown here is derived from an EMBL/GenBank/DDBJ whole genome shotgun (WGS) entry which is preliminary data.</text>
</comment>
<dbReference type="PANTHER" id="PTHR30612">
    <property type="entry name" value="SECA INNER MEMBRANE COMPONENT OF SEC PROTEIN SECRETION SYSTEM"/>
    <property type="match status" value="1"/>
</dbReference>
<reference evidence="12 13" key="1">
    <citation type="submission" date="2024-04" db="EMBL/GenBank/DDBJ databases">
        <title>Tritrichomonas musculus Genome.</title>
        <authorList>
            <person name="Alves-Ferreira E."/>
            <person name="Grigg M."/>
            <person name="Lorenzi H."/>
            <person name="Galac M."/>
        </authorList>
    </citation>
    <scope>NUCLEOTIDE SEQUENCE [LARGE SCALE GENOMIC DNA]</scope>
    <source>
        <strain evidence="12 13">EAF2021</strain>
    </source>
</reference>
<evidence type="ECO:0000256" key="5">
    <source>
        <dbReference type="ARBA" id="ARBA00022967"/>
    </source>
</evidence>
<dbReference type="InterPro" id="IPR014018">
    <property type="entry name" value="SecA_motor_DEAD"/>
</dbReference>
<dbReference type="Proteomes" id="UP001470230">
    <property type="component" value="Unassembled WGS sequence"/>
</dbReference>
<evidence type="ECO:0000256" key="7">
    <source>
        <dbReference type="ARBA" id="ARBA00023136"/>
    </source>
</evidence>
<evidence type="ECO:0000256" key="4">
    <source>
        <dbReference type="ARBA" id="ARBA00022927"/>
    </source>
</evidence>
<keyword evidence="6" id="KW-0811">Translocation</keyword>
<keyword evidence="13" id="KW-1185">Reference proteome</keyword>
<keyword evidence="4" id="KW-0653">Protein transport</keyword>
<keyword evidence="3" id="KW-0067">ATP-binding</keyword>
<keyword evidence="7 9" id="KW-0472">Membrane</keyword>